<evidence type="ECO:0000259" key="6">
    <source>
        <dbReference type="Pfam" id="PF01957"/>
    </source>
</evidence>
<keyword evidence="3 5" id="KW-1133">Transmembrane helix</keyword>
<dbReference type="PANTHER" id="PTHR33507:SF3">
    <property type="entry name" value="INNER MEMBRANE PROTEIN YBBJ"/>
    <property type="match status" value="1"/>
</dbReference>
<feature type="domain" description="NfeD-like C-terminal" evidence="6">
    <location>
        <begin position="93"/>
        <end position="148"/>
    </location>
</feature>
<organism evidence="7 8">
    <name type="scientific">Vibrio proteolyticus NBRC 13287</name>
    <dbReference type="NCBI Taxonomy" id="1219065"/>
    <lineage>
        <taxon>Bacteria</taxon>
        <taxon>Pseudomonadati</taxon>
        <taxon>Pseudomonadota</taxon>
        <taxon>Gammaproteobacteria</taxon>
        <taxon>Vibrionales</taxon>
        <taxon>Vibrionaceae</taxon>
        <taxon>Vibrio</taxon>
    </lineage>
</organism>
<evidence type="ECO:0000313" key="8">
    <source>
        <dbReference type="Proteomes" id="UP000016570"/>
    </source>
</evidence>
<comment type="subcellular location">
    <subcellularLocation>
        <location evidence="1">Membrane</location>
        <topology evidence="1">Multi-pass membrane protein</topology>
    </subcellularLocation>
</comment>
<feature type="transmembrane region" description="Helical" evidence="5">
    <location>
        <begin position="54"/>
        <end position="72"/>
    </location>
</feature>
<sequence length="151" mass="17226">MIPLLEQMNYWHWLAFGLILLAIELLGTAGYFLWLGISALLVGLLMTLLPMSWQLQWVAFGVFSLATTWLWWRRQLTRDRSEDAQRNLNQKQKQLIGQRIRLEQDVVIGANRIKLGDTTWSAHSEQEISAGSLVEVVAVDGIILVITPVKN</sequence>
<dbReference type="GO" id="GO:0005886">
    <property type="term" value="C:plasma membrane"/>
    <property type="evidence" value="ECO:0007669"/>
    <property type="project" value="TreeGrafter"/>
</dbReference>
<dbReference type="Pfam" id="PF01957">
    <property type="entry name" value="NfeD"/>
    <property type="match status" value="1"/>
</dbReference>
<dbReference type="PANTHER" id="PTHR33507">
    <property type="entry name" value="INNER MEMBRANE PROTEIN YBBJ"/>
    <property type="match status" value="1"/>
</dbReference>
<keyword evidence="2 5" id="KW-0812">Transmembrane</keyword>
<evidence type="ECO:0000313" key="7">
    <source>
        <dbReference type="EMBL" id="GAD65784.1"/>
    </source>
</evidence>
<dbReference type="Gene3D" id="2.40.50.140">
    <property type="entry name" value="Nucleic acid-binding proteins"/>
    <property type="match status" value="1"/>
</dbReference>
<dbReference type="InterPro" id="IPR012340">
    <property type="entry name" value="NA-bd_OB-fold"/>
</dbReference>
<evidence type="ECO:0000256" key="3">
    <source>
        <dbReference type="ARBA" id="ARBA00022989"/>
    </source>
</evidence>
<proteinExistence type="predicted"/>
<dbReference type="Proteomes" id="UP000016570">
    <property type="component" value="Unassembled WGS sequence"/>
</dbReference>
<dbReference type="SUPFAM" id="SSF141322">
    <property type="entry name" value="NfeD domain-like"/>
    <property type="match status" value="1"/>
</dbReference>
<accession>U3B7F7</accession>
<feature type="transmembrane region" description="Helical" evidence="5">
    <location>
        <begin position="12"/>
        <end position="34"/>
    </location>
</feature>
<keyword evidence="4 5" id="KW-0472">Membrane</keyword>
<evidence type="ECO:0000256" key="5">
    <source>
        <dbReference type="SAM" id="Phobius"/>
    </source>
</evidence>
<dbReference type="EMBL" id="BATJ01000002">
    <property type="protein sequence ID" value="GAD65784.1"/>
    <property type="molecule type" value="Genomic_DNA"/>
</dbReference>
<reference evidence="7 8" key="1">
    <citation type="submission" date="2013-09" db="EMBL/GenBank/DDBJ databases">
        <title>Whole genome shotgun sequence of Vibrio proteolyticus NBRC 13287.</title>
        <authorList>
            <person name="Isaki S."/>
            <person name="Hosoyama A."/>
            <person name="Numata M."/>
            <person name="Hashimoto M."/>
            <person name="Hosoyama Y."/>
            <person name="Tsuchikane K."/>
            <person name="Noguchi M."/>
            <person name="Hirakata S."/>
            <person name="Ichikawa N."/>
            <person name="Ohji S."/>
            <person name="Yamazoe A."/>
            <person name="Fujita N."/>
        </authorList>
    </citation>
    <scope>NUCLEOTIDE SEQUENCE [LARGE SCALE GENOMIC DNA]</scope>
    <source>
        <strain evidence="7 8">NBRC 13287</strain>
    </source>
</reference>
<dbReference type="InterPro" id="IPR052165">
    <property type="entry name" value="Membrane_assoc_protease"/>
</dbReference>
<evidence type="ECO:0000256" key="2">
    <source>
        <dbReference type="ARBA" id="ARBA00022692"/>
    </source>
</evidence>
<dbReference type="RefSeq" id="WP_021703775.1">
    <property type="nucleotide sequence ID" value="NZ_BATJ01000002.1"/>
</dbReference>
<evidence type="ECO:0000256" key="4">
    <source>
        <dbReference type="ARBA" id="ARBA00023136"/>
    </source>
</evidence>
<dbReference type="STRING" id="1219065.VPR01S_02_00350"/>
<name>U3B7F7_VIBPR</name>
<protein>
    <recommendedName>
        <fullName evidence="6">NfeD-like C-terminal domain-containing protein</fullName>
    </recommendedName>
</protein>
<keyword evidence="8" id="KW-1185">Reference proteome</keyword>
<dbReference type="eggNOG" id="COG1585">
    <property type="taxonomic scope" value="Bacteria"/>
</dbReference>
<dbReference type="InterPro" id="IPR002810">
    <property type="entry name" value="NfeD-like_C"/>
</dbReference>
<gene>
    <name evidence="7" type="ORF">VPR01S_02_00350</name>
</gene>
<comment type="caution">
    <text evidence="7">The sequence shown here is derived from an EMBL/GenBank/DDBJ whole genome shotgun (WGS) entry which is preliminary data.</text>
</comment>
<dbReference type="AlphaFoldDB" id="U3B7F7"/>
<evidence type="ECO:0000256" key="1">
    <source>
        <dbReference type="ARBA" id="ARBA00004141"/>
    </source>
</evidence>